<dbReference type="GO" id="GO:0097367">
    <property type="term" value="F:carbohydrate derivative binding"/>
    <property type="evidence" value="ECO:0007669"/>
    <property type="project" value="InterPro"/>
</dbReference>
<dbReference type="AlphaFoldDB" id="A0A7C9KLN3"/>
<dbReference type="GO" id="GO:1901135">
    <property type="term" value="P:carbohydrate derivative metabolic process"/>
    <property type="evidence" value="ECO:0007669"/>
    <property type="project" value="InterPro"/>
</dbReference>
<name>A0A7C9KLN3_9SPHN</name>
<evidence type="ECO:0000256" key="1">
    <source>
        <dbReference type="ARBA" id="ARBA00022576"/>
    </source>
</evidence>
<dbReference type="SUPFAM" id="SSF53697">
    <property type="entry name" value="SIS domain"/>
    <property type="match status" value="1"/>
</dbReference>
<dbReference type="Gene3D" id="3.40.50.10490">
    <property type="entry name" value="Glucose-6-phosphate isomerase like protein, domain 1"/>
    <property type="match status" value="2"/>
</dbReference>
<dbReference type="PANTHER" id="PTHR10937">
    <property type="entry name" value="GLUCOSAMINE--FRUCTOSE-6-PHOSPHATE AMINOTRANSFERASE, ISOMERIZING"/>
    <property type="match status" value="1"/>
</dbReference>
<organism evidence="4 5">
    <name type="scientific">Sandarakinorhabdus fusca</name>
    <dbReference type="NCBI Taxonomy" id="1439888"/>
    <lineage>
        <taxon>Bacteria</taxon>
        <taxon>Pseudomonadati</taxon>
        <taxon>Pseudomonadota</taxon>
        <taxon>Alphaproteobacteria</taxon>
        <taxon>Sphingomonadales</taxon>
        <taxon>Sphingosinicellaceae</taxon>
        <taxon>Sandarakinorhabdus</taxon>
    </lineage>
</organism>
<evidence type="ECO:0000256" key="2">
    <source>
        <dbReference type="ARBA" id="ARBA00022737"/>
    </source>
</evidence>
<keyword evidence="1" id="KW-0032">Aminotransferase</keyword>
<dbReference type="Proteomes" id="UP000481327">
    <property type="component" value="Unassembled WGS sequence"/>
</dbReference>
<dbReference type="PANTHER" id="PTHR10937:SF8">
    <property type="entry name" value="AMINOTRANSFERASE-RELATED"/>
    <property type="match status" value="1"/>
</dbReference>
<dbReference type="CDD" id="cd05008">
    <property type="entry name" value="SIS_GlmS_GlmD_1"/>
    <property type="match status" value="1"/>
</dbReference>
<evidence type="ECO:0000313" key="4">
    <source>
        <dbReference type="EMBL" id="MQT17263.1"/>
    </source>
</evidence>
<keyword evidence="5" id="KW-1185">Reference proteome</keyword>
<proteinExistence type="predicted"/>
<comment type="caution">
    <text evidence="4">The sequence shown here is derived from an EMBL/GenBank/DDBJ whole genome shotgun (WGS) entry which is preliminary data.</text>
</comment>
<dbReference type="InterPro" id="IPR035490">
    <property type="entry name" value="GlmS/FrlB_SIS"/>
</dbReference>
<dbReference type="InterPro" id="IPR035466">
    <property type="entry name" value="GlmS/AgaS_SIS"/>
</dbReference>
<feature type="domain" description="SIS" evidence="3">
    <location>
        <begin position="189"/>
        <end position="328"/>
    </location>
</feature>
<dbReference type="Pfam" id="PF01380">
    <property type="entry name" value="SIS"/>
    <property type="match status" value="2"/>
</dbReference>
<dbReference type="OrthoDB" id="9761808at2"/>
<dbReference type="InterPro" id="IPR001347">
    <property type="entry name" value="SIS_dom"/>
</dbReference>
<gene>
    <name evidence="4" type="ORF">F3168_08295</name>
</gene>
<reference evidence="4 5" key="1">
    <citation type="submission" date="2019-09" db="EMBL/GenBank/DDBJ databases">
        <title>Polymorphobacter sp. isolated from a lake in China.</title>
        <authorList>
            <person name="Liu Z."/>
        </authorList>
    </citation>
    <scope>NUCLEOTIDE SEQUENCE [LARGE SCALE GENOMIC DNA]</scope>
    <source>
        <strain evidence="4 5">D40P</strain>
    </source>
</reference>
<sequence>MARETQAAPALCAAQIVRNAALMRATGARLRALAPPFAATLARGSSDNAAGFAKVLLETRAAMPVLSQAPSIGSIYKATSPRFAGVPLLAISQSGRSPDLIAAARDAQRQGALVVAIVNDTESALAALADICIPVHMGPEISVAATKSFVGTLVAIIHLVAEWTEDAELLALLPQIAPVLAAAEDWRAAVPLLRDVSSMLVLGRGLTLPIAGEAALKLKETSGIHAEAFSSAEVAHGPMTLVGDGVPVLAFGATDAARAGLHARLTEFRARGTQVIAAGHPDDTATATLALPLPWQAHPLLAALAAIQSFYGLAEALALARGLDPDRPPHLSKVTHTL</sequence>
<accession>A0A7C9KLN3</accession>
<dbReference type="PROSITE" id="PS51464">
    <property type="entry name" value="SIS"/>
    <property type="match status" value="2"/>
</dbReference>
<dbReference type="RefSeq" id="WP_152577661.1">
    <property type="nucleotide sequence ID" value="NZ_JAATJI010000001.1"/>
</dbReference>
<dbReference type="GO" id="GO:0008483">
    <property type="term" value="F:transaminase activity"/>
    <property type="evidence" value="ECO:0007669"/>
    <property type="project" value="UniProtKB-KW"/>
</dbReference>
<protein>
    <submittedName>
        <fullName evidence="4">SIS domain-containing protein</fullName>
    </submittedName>
</protein>
<evidence type="ECO:0000259" key="3">
    <source>
        <dbReference type="PROSITE" id="PS51464"/>
    </source>
</evidence>
<dbReference type="CDD" id="cd05009">
    <property type="entry name" value="SIS_GlmS_GlmD_2"/>
    <property type="match status" value="1"/>
</dbReference>
<keyword evidence="2" id="KW-0677">Repeat</keyword>
<feature type="domain" description="SIS" evidence="3">
    <location>
        <begin position="26"/>
        <end position="170"/>
    </location>
</feature>
<dbReference type="InterPro" id="IPR046348">
    <property type="entry name" value="SIS_dom_sf"/>
</dbReference>
<dbReference type="EMBL" id="WIOL01000002">
    <property type="protein sequence ID" value="MQT17263.1"/>
    <property type="molecule type" value="Genomic_DNA"/>
</dbReference>
<evidence type="ECO:0000313" key="5">
    <source>
        <dbReference type="Proteomes" id="UP000481327"/>
    </source>
</evidence>
<keyword evidence="1" id="KW-0808">Transferase</keyword>